<feature type="compositionally biased region" description="Low complexity" evidence="1">
    <location>
        <begin position="68"/>
        <end position="79"/>
    </location>
</feature>
<keyword evidence="4" id="KW-1185">Reference proteome</keyword>
<dbReference type="PANTHER" id="PTHR33595:SF7">
    <property type="entry name" value="OS12G0242500 PROTEIN"/>
    <property type="match status" value="1"/>
</dbReference>
<evidence type="ECO:0000259" key="2">
    <source>
        <dbReference type="Pfam" id="PF25821"/>
    </source>
</evidence>
<gene>
    <name evidence="3" type="ORF">Tsubulata_048767</name>
</gene>
<name>A0A9Q0FVZ5_9ROSI</name>
<dbReference type="InterPro" id="IPR057710">
    <property type="entry name" value="DUF7950"/>
</dbReference>
<dbReference type="OrthoDB" id="1898295at2759"/>
<dbReference type="AlphaFoldDB" id="A0A9Q0FVZ5"/>
<evidence type="ECO:0000256" key="1">
    <source>
        <dbReference type="SAM" id="MobiDB-lite"/>
    </source>
</evidence>
<reference evidence="3" key="2">
    <citation type="journal article" date="2023" name="Plants (Basel)">
        <title>Annotation of the Turnera subulata (Passifloraceae) Draft Genome Reveals the S-Locus Evolved after the Divergence of Turneroideae from Passifloroideae in a Stepwise Manner.</title>
        <authorList>
            <person name="Henning P.M."/>
            <person name="Roalson E.H."/>
            <person name="Mir W."/>
            <person name="McCubbin A.G."/>
            <person name="Shore J.S."/>
        </authorList>
    </citation>
    <scope>NUCLEOTIDE SEQUENCE</scope>
    <source>
        <strain evidence="3">F60SS</strain>
    </source>
</reference>
<dbReference type="Pfam" id="PF25821">
    <property type="entry name" value="DUF7950"/>
    <property type="match status" value="1"/>
</dbReference>
<dbReference type="EMBL" id="JAKUCV010003746">
    <property type="protein sequence ID" value="KAJ4837759.1"/>
    <property type="molecule type" value="Genomic_DNA"/>
</dbReference>
<proteinExistence type="predicted"/>
<dbReference type="Proteomes" id="UP001141552">
    <property type="component" value="Unassembled WGS sequence"/>
</dbReference>
<accession>A0A9Q0FVZ5</accession>
<dbReference type="PANTHER" id="PTHR33595">
    <property type="entry name" value="VON WILLEBRAND FACTOR A DOMAIN PROTEIN"/>
    <property type="match status" value="1"/>
</dbReference>
<comment type="caution">
    <text evidence="3">The sequence shown here is derived from an EMBL/GenBank/DDBJ whole genome shotgun (WGS) entry which is preliminary data.</text>
</comment>
<sequence length="334" mass="35583">MDGGCCIARYAGGGGGGAYDMSKVNRIMLKFRPIAPKPATTSSGSGGSSSQEFSDVSPRSGRGKRKCNGSNSNGNSTRRGGSGCGSRKRKALSEEKVETTVAVTLSLLPETPDRKEMITTPVKQSPVGFVTPKQAKNVPTWLSFGSGNYNDVKSCDQMVAFGGYGVSSDRAAAAAAAVMPQATRVVGSCVTVECVTDTWVDGDGLGCTDEERRVNLGRDTCPGFISDEFGRVTWTNEAYRDMVGVQQQGGDNMVVWLVMKEMVPVTVTLAGHRAFTCRVMVQHYDNNTCTGGMMISRGKEAVKSSITVPCDVWRMDCGGFAWRLDVKAALCLGR</sequence>
<protein>
    <recommendedName>
        <fullName evidence="2">DUF7950 domain-containing protein</fullName>
    </recommendedName>
</protein>
<evidence type="ECO:0000313" key="3">
    <source>
        <dbReference type="EMBL" id="KAJ4837759.1"/>
    </source>
</evidence>
<feature type="domain" description="DUF7950" evidence="2">
    <location>
        <begin position="187"/>
        <end position="331"/>
    </location>
</feature>
<evidence type="ECO:0000313" key="4">
    <source>
        <dbReference type="Proteomes" id="UP001141552"/>
    </source>
</evidence>
<feature type="region of interest" description="Disordered" evidence="1">
    <location>
        <begin position="35"/>
        <end position="95"/>
    </location>
</feature>
<organism evidence="3 4">
    <name type="scientific">Turnera subulata</name>
    <dbReference type="NCBI Taxonomy" id="218843"/>
    <lineage>
        <taxon>Eukaryota</taxon>
        <taxon>Viridiplantae</taxon>
        <taxon>Streptophyta</taxon>
        <taxon>Embryophyta</taxon>
        <taxon>Tracheophyta</taxon>
        <taxon>Spermatophyta</taxon>
        <taxon>Magnoliopsida</taxon>
        <taxon>eudicotyledons</taxon>
        <taxon>Gunneridae</taxon>
        <taxon>Pentapetalae</taxon>
        <taxon>rosids</taxon>
        <taxon>fabids</taxon>
        <taxon>Malpighiales</taxon>
        <taxon>Passifloraceae</taxon>
        <taxon>Turnera</taxon>
    </lineage>
</organism>
<reference evidence="3" key="1">
    <citation type="submission" date="2022-02" db="EMBL/GenBank/DDBJ databases">
        <authorList>
            <person name="Henning P.M."/>
            <person name="McCubbin A.G."/>
            <person name="Shore J.S."/>
        </authorList>
    </citation>
    <scope>NUCLEOTIDE SEQUENCE</scope>
    <source>
        <strain evidence="3">F60SS</strain>
        <tissue evidence="3">Leaves</tissue>
    </source>
</reference>